<sequence>MPIKWAAIPGCYSNRLIGNTPWRIQVCDLNQWVYMLTTLCANDDGINNIKLKKLWAKNGLRGGQKS</sequence>
<evidence type="ECO:0000313" key="1">
    <source>
        <dbReference type="EMBL" id="CAJ71574.1"/>
    </source>
</evidence>
<organism evidence="1">
    <name type="scientific">Kuenenia stuttgartiensis</name>
    <dbReference type="NCBI Taxonomy" id="174633"/>
    <lineage>
        <taxon>Bacteria</taxon>
        <taxon>Pseudomonadati</taxon>
        <taxon>Planctomycetota</taxon>
        <taxon>Candidatus Brocadiia</taxon>
        <taxon>Candidatus Brocadiales</taxon>
        <taxon>Candidatus Brocadiaceae</taxon>
        <taxon>Candidatus Kuenenia</taxon>
    </lineage>
</organism>
<dbReference type="EMBL" id="CP049055">
    <property type="protein sequence ID" value="QII13942.1"/>
    <property type="molecule type" value="Genomic_DNA"/>
</dbReference>
<dbReference type="AlphaFoldDB" id="Q1PWG4"/>
<evidence type="ECO:0000313" key="3">
    <source>
        <dbReference type="Proteomes" id="UP000501926"/>
    </source>
</evidence>
<dbReference type="Proteomes" id="UP000501926">
    <property type="component" value="Chromosome"/>
</dbReference>
<reference evidence="1" key="2">
    <citation type="submission" date="2006-01" db="EMBL/GenBank/DDBJ databases">
        <authorList>
            <person name="Genoscope"/>
        </authorList>
    </citation>
    <scope>NUCLEOTIDE SEQUENCE</scope>
</reference>
<reference evidence="1" key="1">
    <citation type="journal article" date="2006" name="Nature">
        <title>Deciphering the evolution and metabolism of an anammox bacterium from a community genome.</title>
        <authorList>
            <person name="Strous M."/>
            <person name="Pelletier E."/>
            <person name="Mangenot S."/>
            <person name="Rattei T."/>
            <person name="Lehner A."/>
            <person name="Taylor M.W."/>
            <person name="Horn M."/>
            <person name="Daims H."/>
            <person name="Bartol-Mavel D."/>
            <person name="Wincker P."/>
            <person name="Barbe V."/>
            <person name="Fonknechten N."/>
            <person name="Vallenet D."/>
            <person name="Segurens B."/>
            <person name="Schenowitz-Truong C."/>
            <person name="Medigue C."/>
            <person name="Collingro A."/>
            <person name="Snel B."/>
            <person name="Dutilh B.E."/>
            <person name="OpDenCamp H.J.M."/>
            <person name="vanDerDrift C."/>
            <person name="Cirpus I."/>
            <person name="vanDePas-Schoonen K.T."/>
            <person name="Harhangi H.R."/>
            <person name="vanNiftrik L."/>
            <person name="Schmid M."/>
            <person name="Keltjens J."/>
            <person name="vanDeVossenberg J."/>
            <person name="Kartal B."/>
            <person name="Meier H."/>
            <person name="Frishman D."/>
            <person name="Huynen M.A."/>
            <person name="Mewes H."/>
            <person name="Weissenbach J."/>
            <person name="Jetten M.S.M."/>
            <person name="Wagner M."/>
            <person name="LePaslier D."/>
        </authorList>
    </citation>
    <scope>NUCLEOTIDE SEQUENCE</scope>
</reference>
<dbReference type="EMBL" id="CT573073">
    <property type="protein sequence ID" value="CAJ71574.1"/>
    <property type="molecule type" value="Genomic_DNA"/>
</dbReference>
<gene>
    <name evidence="2" type="ORF">KsCSTR_45630</name>
    <name evidence="1" type="ORF">kustc0829</name>
</gene>
<protein>
    <submittedName>
        <fullName evidence="1">Uncharacterized protein</fullName>
    </submittedName>
</protein>
<name>Q1PWG4_KUEST</name>
<evidence type="ECO:0000313" key="2">
    <source>
        <dbReference type="EMBL" id="QII13942.1"/>
    </source>
</evidence>
<accession>Q1PWG4</accession>
<proteinExistence type="predicted"/>
<reference evidence="2 3" key="3">
    <citation type="submission" date="2020-02" db="EMBL/GenBank/DDBJ databases">
        <title>Newly sequenced genome of strain CSTR1 showed variability in Candidatus Kuenenia stuttgartiensis genomes.</title>
        <authorList>
            <person name="Ding C."/>
            <person name="Adrian L."/>
        </authorList>
    </citation>
    <scope>NUCLEOTIDE SEQUENCE [LARGE SCALE GENOMIC DNA]</scope>
    <source>
        <strain evidence="2 3">CSTR1</strain>
    </source>
</reference>